<dbReference type="PANTHER" id="PTHR43606:SF2">
    <property type="entry name" value="ALKALINE PHOSPHATASE FAMILY PROTEIN (AFU_ORTHOLOGUE AFUA_5G03860)"/>
    <property type="match status" value="1"/>
</dbReference>
<dbReference type="AlphaFoldDB" id="A0A2W5B3Y7"/>
<dbReference type="Gene3D" id="3.60.21.70">
    <property type="entry name" value="PhoD-like phosphatase"/>
    <property type="match status" value="1"/>
</dbReference>
<accession>A0A2W5B3Y7</accession>
<dbReference type="Gene3D" id="2.60.40.380">
    <property type="entry name" value="Purple acid phosphatase-like, N-terminal"/>
    <property type="match status" value="1"/>
</dbReference>
<dbReference type="PROSITE" id="PS51318">
    <property type="entry name" value="TAT"/>
    <property type="match status" value="1"/>
</dbReference>
<dbReference type="InterPro" id="IPR052900">
    <property type="entry name" value="Phospholipid_Metab_Enz"/>
</dbReference>
<evidence type="ECO:0000313" key="4">
    <source>
        <dbReference type="Proteomes" id="UP000249451"/>
    </source>
</evidence>
<feature type="domain" description="Phospholipase D N-terminal" evidence="2">
    <location>
        <begin position="50"/>
        <end position="150"/>
    </location>
</feature>
<proteinExistence type="predicted"/>
<evidence type="ECO:0000259" key="1">
    <source>
        <dbReference type="Pfam" id="PF09423"/>
    </source>
</evidence>
<dbReference type="InterPro" id="IPR032093">
    <property type="entry name" value="PhoD_N"/>
</dbReference>
<comment type="caution">
    <text evidence="3">The sequence shown here is derived from an EMBL/GenBank/DDBJ whole genome shotgun (WGS) entry which is preliminary data.</text>
</comment>
<name>A0A2W5B3Y7_9CORY</name>
<dbReference type="CDD" id="cd07389">
    <property type="entry name" value="MPP_PhoD"/>
    <property type="match status" value="1"/>
</dbReference>
<dbReference type="SUPFAM" id="SSF56300">
    <property type="entry name" value="Metallo-dependent phosphatases"/>
    <property type="match status" value="1"/>
</dbReference>
<feature type="domain" description="PhoD-like phosphatase metallophosphatase" evidence="1">
    <location>
        <begin position="163"/>
        <end position="545"/>
    </location>
</feature>
<dbReference type="EMBL" id="QFNY01000150">
    <property type="protein sequence ID" value="PZP00128.1"/>
    <property type="molecule type" value="Genomic_DNA"/>
</dbReference>
<dbReference type="Pfam" id="PF16655">
    <property type="entry name" value="PhoD_N"/>
    <property type="match status" value="1"/>
</dbReference>
<reference evidence="3 4" key="1">
    <citation type="submission" date="2017-11" db="EMBL/GenBank/DDBJ databases">
        <title>Infants hospitalized years apart are colonized by the same room-sourced microbial strains.</title>
        <authorList>
            <person name="Brooks B."/>
            <person name="Olm M.R."/>
            <person name="Firek B.A."/>
            <person name="Baker R."/>
            <person name="Thomas B.C."/>
            <person name="Morowitz M.J."/>
            <person name="Banfield J.F."/>
        </authorList>
    </citation>
    <scope>NUCLEOTIDE SEQUENCE [LARGE SCALE GENOMIC DNA]</scope>
    <source>
        <strain evidence="3">S2_012_000_R3_87</strain>
    </source>
</reference>
<organism evidence="3 4">
    <name type="scientific">Corynebacterium urealyticum</name>
    <dbReference type="NCBI Taxonomy" id="43771"/>
    <lineage>
        <taxon>Bacteria</taxon>
        <taxon>Bacillati</taxon>
        <taxon>Actinomycetota</taxon>
        <taxon>Actinomycetes</taxon>
        <taxon>Mycobacteriales</taxon>
        <taxon>Corynebacteriaceae</taxon>
        <taxon>Corynebacterium</taxon>
    </lineage>
</organism>
<dbReference type="InterPro" id="IPR018946">
    <property type="entry name" value="PhoD-like_MPP"/>
</dbReference>
<dbReference type="Proteomes" id="UP000249451">
    <property type="component" value="Unassembled WGS sequence"/>
</dbReference>
<gene>
    <name evidence="3" type="ORF">DI609_06920</name>
</gene>
<dbReference type="InterPro" id="IPR038607">
    <property type="entry name" value="PhoD-like_sf"/>
</dbReference>
<dbReference type="InterPro" id="IPR006311">
    <property type="entry name" value="TAT_signal"/>
</dbReference>
<dbReference type="Pfam" id="PF09423">
    <property type="entry name" value="PhoD"/>
    <property type="match status" value="1"/>
</dbReference>
<evidence type="ECO:0000313" key="3">
    <source>
        <dbReference type="EMBL" id="PZP00128.1"/>
    </source>
</evidence>
<protein>
    <submittedName>
        <fullName evidence="3">Phosphodiesterase</fullName>
    </submittedName>
</protein>
<sequence length="587" mass="64719">MATLTRRRVLQGMAATGGVAAAGSLLPAVQAAPARTVLGAENWDPEVFAHSVASGDPTASAVIIWTRVTPTKDAQPGSGKGPDVPVTWEVATDPEFKDVAASGKVTASAEFDHTVKVDATGLGSATTYFYRFTADLGERKATSRVGRTRTAPGSGDDVSAIRFGVCSCSNYEAGFFRSYRDMAERDDLEFVLHLGDYTYEYETGGYTGVYGQQPRTVEPAHVTQTLADFRIRQGCYRLDADLADLHAAKPMVCVWDDHEFADNNWREGATGDSFKKGDDYPALKAAASRAYFEWMPVRVRPDARAQHLYRTLQYGPLMEIIIPDLRSYRDAQLIQSGDHLLDSDPDFIRAAGREGRTMMGRSQFEWFSNAIKSSTAKWQVIANEVMFAPMTLPATLDPNLHDWLVEKIGLPEQGIPLNPDQWDGYMVERQKIIDMIAGLPDKNVVFLTGDIHSSWANDIPRDIFGYRTGQNTKAVATEFVTPSVTAKSAFDSLAVSRAFDAATRQLLYTGENLLSGVNRWFKWINFTDHGYMAVEVGQEATQCDWHFVDHVLAKDTPFRLGNSFRAEVGSPGARSVGAGLNRAQRVY</sequence>
<evidence type="ECO:0000259" key="2">
    <source>
        <dbReference type="Pfam" id="PF16655"/>
    </source>
</evidence>
<dbReference type="PANTHER" id="PTHR43606">
    <property type="entry name" value="PHOSPHATASE, PUTATIVE (AFU_ORTHOLOGUE AFUA_6G08710)-RELATED"/>
    <property type="match status" value="1"/>
</dbReference>
<dbReference type="InterPro" id="IPR029052">
    <property type="entry name" value="Metallo-depent_PP-like"/>
</dbReference>